<sequence length="126" mass="14556">MSQHNEVGKIGEDLARVYLEKQGYKILEQNYKTKYAEIDLIAEKSKGFFTGKDLVFVEVRTKIGENFGSPEDTLDKRKLYKVLHNVLAYSMFKKWDGPTRIDAICIVLNPNRTVLRLTHHENIIAV</sequence>
<reference evidence="3 4" key="1">
    <citation type="journal article" date="2016" name="Nat. Commun.">
        <title>Thousands of microbial genomes shed light on interconnected biogeochemical processes in an aquifer system.</title>
        <authorList>
            <person name="Anantharaman K."/>
            <person name="Brown C.T."/>
            <person name="Hug L.A."/>
            <person name="Sharon I."/>
            <person name="Castelle C.J."/>
            <person name="Probst A.J."/>
            <person name="Thomas B.C."/>
            <person name="Singh A."/>
            <person name="Wilkins M.J."/>
            <person name="Karaoz U."/>
            <person name="Brodie E.L."/>
            <person name="Williams K.H."/>
            <person name="Hubbard S.S."/>
            <person name="Banfield J.F."/>
        </authorList>
    </citation>
    <scope>NUCLEOTIDE SEQUENCE [LARGE SCALE GENOMIC DNA]</scope>
</reference>
<protein>
    <recommendedName>
        <fullName evidence="2">UPF0102 protein A3G45_02850</fullName>
    </recommendedName>
</protein>
<comment type="caution">
    <text evidence="3">The sequence shown here is derived from an EMBL/GenBank/DDBJ whole genome shotgun (WGS) entry which is preliminary data.</text>
</comment>
<dbReference type="PANTHER" id="PTHR34039">
    <property type="entry name" value="UPF0102 PROTEIN YRAN"/>
    <property type="match status" value="1"/>
</dbReference>
<evidence type="ECO:0000256" key="2">
    <source>
        <dbReference type="HAMAP-Rule" id="MF_00048"/>
    </source>
</evidence>
<dbReference type="Proteomes" id="UP000178632">
    <property type="component" value="Unassembled WGS sequence"/>
</dbReference>
<evidence type="ECO:0000256" key="1">
    <source>
        <dbReference type="ARBA" id="ARBA00006738"/>
    </source>
</evidence>
<dbReference type="InterPro" id="IPR011335">
    <property type="entry name" value="Restrct_endonuc-II-like"/>
</dbReference>
<dbReference type="HAMAP" id="MF_00048">
    <property type="entry name" value="UPF0102"/>
    <property type="match status" value="1"/>
</dbReference>
<dbReference type="AlphaFoldDB" id="A0A1G2IKH0"/>
<dbReference type="Pfam" id="PF02021">
    <property type="entry name" value="UPF0102"/>
    <property type="match status" value="1"/>
</dbReference>
<proteinExistence type="inferred from homology"/>
<name>A0A1G2IKH0_9BACT</name>
<dbReference type="Gene3D" id="3.40.1350.10">
    <property type="match status" value="1"/>
</dbReference>
<dbReference type="InterPro" id="IPR003509">
    <property type="entry name" value="UPF0102_YraN-like"/>
</dbReference>
<dbReference type="PANTHER" id="PTHR34039:SF1">
    <property type="entry name" value="UPF0102 PROTEIN YRAN"/>
    <property type="match status" value="1"/>
</dbReference>
<comment type="similarity">
    <text evidence="1 2">Belongs to the UPF0102 family.</text>
</comment>
<dbReference type="CDD" id="cd20736">
    <property type="entry name" value="PoNe_Nuclease"/>
    <property type="match status" value="1"/>
</dbReference>
<evidence type="ECO:0000313" key="4">
    <source>
        <dbReference type="Proteomes" id="UP000178632"/>
    </source>
</evidence>
<evidence type="ECO:0000313" key="3">
    <source>
        <dbReference type="EMBL" id="OGZ75354.1"/>
    </source>
</evidence>
<organism evidence="3 4">
    <name type="scientific">Candidatus Staskawiczbacteria bacterium RIFCSPLOWO2_12_FULL_37_15</name>
    <dbReference type="NCBI Taxonomy" id="1802218"/>
    <lineage>
        <taxon>Bacteria</taxon>
        <taxon>Candidatus Staskawicziibacteriota</taxon>
    </lineage>
</organism>
<accession>A0A1G2IKH0</accession>
<gene>
    <name evidence="3" type="ORF">A3G45_02850</name>
</gene>
<dbReference type="InterPro" id="IPR011856">
    <property type="entry name" value="tRNA_endonuc-like_dom_sf"/>
</dbReference>
<dbReference type="EMBL" id="MHPE01000050">
    <property type="protein sequence ID" value="OGZ75354.1"/>
    <property type="molecule type" value="Genomic_DNA"/>
</dbReference>
<dbReference type="SUPFAM" id="SSF52980">
    <property type="entry name" value="Restriction endonuclease-like"/>
    <property type="match status" value="1"/>
</dbReference>
<dbReference type="GO" id="GO:0003676">
    <property type="term" value="F:nucleic acid binding"/>
    <property type="evidence" value="ECO:0007669"/>
    <property type="project" value="InterPro"/>
</dbReference>